<dbReference type="Proteomes" id="UP000478052">
    <property type="component" value="Unassembled WGS sequence"/>
</dbReference>
<gene>
    <name evidence="1" type="ORF">FWK35_00009933</name>
</gene>
<organism evidence="1 2">
    <name type="scientific">Aphis craccivora</name>
    <name type="common">Cowpea aphid</name>
    <dbReference type="NCBI Taxonomy" id="307492"/>
    <lineage>
        <taxon>Eukaryota</taxon>
        <taxon>Metazoa</taxon>
        <taxon>Ecdysozoa</taxon>
        <taxon>Arthropoda</taxon>
        <taxon>Hexapoda</taxon>
        <taxon>Insecta</taxon>
        <taxon>Pterygota</taxon>
        <taxon>Neoptera</taxon>
        <taxon>Paraneoptera</taxon>
        <taxon>Hemiptera</taxon>
        <taxon>Sternorrhyncha</taxon>
        <taxon>Aphidomorpha</taxon>
        <taxon>Aphidoidea</taxon>
        <taxon>Aphididae</taxon>
        <taxon>Aphidini</taxon>
        <taxon>Aphis</taxon>
        <taxon>Aphis</taxon>
    </lineage>
</organism>
<evidence type="ECO:0000313" key="2">
    <source>
        <dbReference type="Proteomes" id="UP000478052"/>
    </source>
</evidence>
<sequence length="83" mass="9998">MSRGSLKIPSNNLFRAVKIFEKHFREIYKEKLSNEPNIFQKLSNIHNTTYFKFTNSRSSSMYYSNSNIHKTKQPQQENYRFTI</sequence>
<dbReference type="EMBL" id="VUJU01002640">
    <property type="protein sequence ID" value="KAF0760553.1"/>
    <property type="molecule type" value="Genomic_DNA"/>
</dbReference>
<reference evidence="1 2" key="1">
    <citation type="submission" date="2019-08" db="EMBL/GenBank/DDBJ databases">
        <title>Whole genome of Aphis craccivora.</title>
        <authorList>
            <person name="Voronova N.V."/>
            <person name="Shulinski R.S."/>
            <person name="Bandarenka Y.V."/>
            <person name="Zhorov D.G."/>
            <person name="Warner D."/>
        </authorList>
    </citation>
    <scope>NUCLEOTIDE SEQUENCE [LARGE SCALE GENOMIC DNA]</scope>
    <source>
        <strain evidence="1">180601</strain>
        <tissue evidence="1">Whole Body</tissue>
    </source>
</reference>
<accession>A0A6G0YSB7</accession>
<proteinExistence type="predicted"/>
<comment type="caution">
    <text evidence="1">The sequence shown here is derived from an EMBL/GenBank/DDBJ whole genome shotgun (WGS) entry which is preliminary data.</text>
</comment>
<name>A0A6G0YSB7_APHCR</name>
<protein>
    <submittedName>
        <fullName evidence="1">Uncharacterized protein</fullName>
    </submittedName>
</protein>
<keyword evidence="2" id="KW-1185">Reference proteome</keyword>
<dbReference type="AlphaFoldDB" id="A0A6G0YSB7"/>
<evidence type="ECO:0000313" key="1">
    <source>
        <dbReference type="EMBL" id="KAF0760553.1"/>
    </source>
</evidence>